<evidence type="ECO:0000256" key="2">
    <source>
        <dbReference type="ARBA" id="ARBA00022801"/>
    </source>
</evidence>
<sequence>MVRRTSRLLAAVLLAAAVFLPGATPAAARPDGLLAARNLPAGGKVLFYLGQDSTTLADFAADVLAADPGFPRPAGVTLYTNLVGAPMSGMFQPTDYGAGENDFPATLAEYGGGLAVGLFLSDPAAQSPLKAYAGVADEATTARYRRWLDEFLTYLDRTGRPVFLRIGYEFDGTWNGYEPQLYKDAFRYIAGRIDRLRGDRIATVWQTAAWPHAEQAPYAPTAAGHWDLWYPGDEYVDWAGMSHFYGSGYAAHQWACALDRVAAPPLTVQDSLLAFARSHRKPVFVAEAAPQAYSVGEHTAGCILQDDATGGPHPVAPVGAEGIWDGWYQPFFDYIRANRDIIRGVSYINTHWSAQGMWNCVPGSCPNGYWGDSRVQADPLILQRFRGELRSGLFETGQRGRPRPFAVPDFSEPGRSEGEYADLPQGGTTGIAVADVTASGERTALVYAHGAALEFDGLRPARELTVRYATTTDNVKLTVLVDGVAATTVALPNRGSATAWATVTVPVRVPAGAKVAFRLDGGYVVWIDYITPGQLRPLRW</sequence>
<evidence type="ECO:0000313" key="9">
    <source>
        <dbReference type="Proteomes" id="UP000630887"/>
    </source>
</evidence>
<dbReference type="EMBL" id="BONI01000004">
    <property type="protein sequence ID" value="GIG04022.1"/>
    <property type="molecule type" value="Genomic_DNA"/>
</dbReference>
<feature type="active site" description="Proton donor" evidence="4">
    <location>
        <position position="169"/>
    </location>
</feature>
<dbReference type="GO" id="GO:0016985">
    <property type="term" value="F:mannan endo-1,4-beta-mannosidase activity"/>
    <property type="evidence" value="ECO:0007669"/>
    <property type="project" value="InterPro"/>
</dbReference>
<keyword evidence="3 4" id="KW-0326">Glycosidase</keyword>
<dbReference type="InterPro" id="IPR017853">
    <property type="entry name" value="GH"/>
</dbReference>
<dbReference type="GO" id="GO:0006080">
    <property type="term" value="P:substituted mannan metabolic process"/>
    <property type="evidence" value="ECO:0007669"/>
    <property type="project" value="InterPro"/>
</dbReference>
<feature type="signal peptide" evidence="6">
    <location>
        <begin position="1"/>
        <end position="28"/>
    </location>
</feature>
<comment type="similarity">
    <text evidence="1 4">Belongs to the glycosyl hydrolase 26 family.</text>
</comment>
<dbReference type="InterPro" id="IPR000805">
    <property type="entry name" value="Glyco_hydro_26"/>
</dbReference>
<dbReference type="SUPFAM" id="SSF51445">
    <property type="entry name" value="(Trans)glycosidases"/>
    <property type="match status" value="1"/>
</dbReference>
<evidence type="ECO:0000256" key="6">
    <source>
        <dbReference type="SAM" id="SignalP"/>
    </source>
</evidence>
<keyword evidence="9" id="KW-1185">Reference proteome</keyword>
<dbReference type="PANTHER" id="PTHR40079:SF4">
    <property type="entry name" value="GH26 DOMAIN-CONTAINING PROTEIN-RELATED"/>
    <property type="match status" value="1"/>
</dbReference>
<dbReference type="PROSITE" id="PS51764">
    <property type="entry name" value="GH26"/>
    <property type="match status" value="1"/>
</dbReference>
<keyword evidence="2 4" id="KW-0378">Hydrolase</keyword>
<dbReference type="InterPro" id="IPR022790">
    <property type="entry name" value="GH26_dom"/>
</dbReference>
<dbReference type="AlphaFoldDB" id="A0A8J3P549"/>
<reference evidence="8 9" key="1">
    <citation type="submission" date="2021-01" db="EMBL/GenBank/DDBJ databases">
        <title>Whole genome shotgun sequence of Catellatospora coxensis NBRC 107359.</title>
        <authorList>
            <person name="Komaki H."/>
            <person name="Tamura T."/>
        </authorList>
    </citation>
    <scope>NUCLEOTIDE SEQUENCE [LARGE SCALE GENOMIC DNA]</scope>
    <source>
        <strain evidence="8 9">NBRC 107359</strain>
    </source>
</reference>
<dbReference type="PANTHER" id="PTHR40079">
    <property type="entry name" value="MANNAN ENDO-1,4-BETA-MANNOSIDASE E-RELATED"/>
    <property type="match status" value="1"/>
</dbReference>
<dbReference type="Pfam" id="PF18099">
    <property type="entry name" value="CBM_35_2"/>
    <property type="match status" value="1"/>
</dbReference>
<keyword evidence="6" id="KW-0732">Signal</keyword>
<dbReference type="Gene3D" id="2.60.120.260">
    <property type="entry name" value="Galactose-binding domain-like"/>
    <property type="match status" value="1"/>
</dbReference>
<evidence type="ECO:0000256" key="1">
    <source>
        <dbReference type="ARBA" id="ARBA00007754"/>
    </source>
</evidence>
<accession>A0A8J3P549</accession>
<gene>
    <name evidence="8" type="ORF">Cco03nite_07220</name>
</gene>
<dbReference type="Gene3D" id="3.20.20.80">
    <property type="entry name" value="Glycosidases"/>
    <property type="match status" value="1"/>
</dbReference>
<protein>
    <recommendedName>
        <fullName evidence="7">GH26 domain-containing protein</fullName>
    </recommendedName>
</protein>
<feature type="region of interest" description="Disordered" evidence="5">
    <location>
        <begin position="402"/>
        <end position="423"/>
    </location>
</feature>
<dbReference type="InterPro" id="IPR041342">
    <property type="entry name" value="CBM35"/>
</dbReference>
<organism evidence="8 9">
    <name type="scientific">Catellatospora coxensis</name>
    <dbReference type="NCBI Taxonomy" id="310354"/>
    <lineage>
        <taxon>Bacteria</taxon>
        <taxon>Bacillati</taxon>
        <taxon>Actinomycetota</taxon>
        <taxon>Actinomycetes</taxon>
        <taxon>Micromonosporales</taxon>
        <taxon>Micromonosporaceae</taxon>
        <taxon>Catellatospora</taxon>
    </lineage>
</organism>
<evidence type="ECO:0000256" key="4">
    <source>
        <dbReference type="PROSITE-ProRule" id="PRU01100"/>
    </source>
</evidence>
<comment type="caution">
    <text evidence="8">The sequence shown here is derived from an EMBL/GenBank/DDBJ whole genome shotgun (WGS) entry which is preliminary data.</text>
</comment>
<feature type="domain" description="GH26" evidence="7">
    <location>
        <begin position="24"/>
        <end position="385"/>
    </location>
</feature>
<evidence type="ECO:0000256" key="5">
    <source>
        <dbReference type="SAM" id="MobiDB-lite"/>
    </source>
</evidence>
<dbReference type="Proteomes" id="UP000630887">
    <property type="component" value="Unassembled WGS sequence"/>
</dbReference>
<evidence type="ECO:0000313" key="8">
    <source>
        <dbReference type="EMBL" id="GIG04022.1"/>
    </source>
</evidence>
<dbReference type="Pfam" id="PF02156">
    <property type="entry name" value="Glyco_hydro_26"/>
    <property type="match status" value="1"/>
</dbReference>
<feature type="chain" id="PRO_5035168178" description="GH26 domain-containing protein" evidence="6">
    <location>
        <begin position="29"/>
        <end position="540"/>
    </location>
</feature>
<evidence type="ECO:0000259" key="7">
    <source>
        <dbReference type="PROSITE" id="PS51764"/>
    </source>
</evidence>
<proteinExistence type="inferred from homology"/>
<evidence type="ECO:0000256" key="3">
    <source>
        <dbReference type="ARBA" id="ARBA00023295"/>
    </source>
</evidence>
<dbReference type="InterPro" id="IPR008979">
    <property type="entry name" value="Galactose-bd-like_sf"/>
</dbReference>
<feature type="active site" description="Nucleophile" evidence="4">
    <location>
        <position position="287"/>
    </location>
</feature>
<name>A0A8J3P549_9ACTN</name>
<dbReference type="SUPFAM" id="SSF49785">
    <property type="entry name" value="Galactose-binding domain-like"/>
    <property type="match status" value="1"/>
</dbReference>